<dbReference type="PROSITE" id="PS50995">
    <property type="entry name" value="HTH_MARR_2"/>
    <property type="match status" value="1"/>
</dbReference>
<dbReference type="RefSeq" id="WP_163606616.1">
    <property type="nucleotide sequence ID" value="NZ_JAABOO010000002.1"/>
</dbReference>
<accession>A0A6P0UKT3</accession>
<dbReference type="InterPro" id="IPR036390">
    <property type="entry name" value="WH_DNA-bd_sf"/>
</dbReference>
<dbReference type="GO" id="GO:0006950">
    <property type="term" value="P:response to stress"/>
    <property type="evidence" value="ECO:0007669"/>
    <property type="project" value="TreeGrafter"/>
</dbReference>
<dbReference type="AlphaFoldDB" id="A0A6P0UKT3"/>
<evidence type="ECO:0000313" key="3">
    <source>
        <dbReference type="EMBL" id="NER13577.1"/>
    </source>
</evidence>
<dbReference type="InterPro" id="IPR000835">
    <property type="entry name" value="HTH_MarR-typ"/>
</dbReference>
<dbReference type="PANTHER" id="PTHR33164:SF43">
    <property type="entry name" value="HTH-TYPE TRANSCRIPTIONAL REPRESSOR YETL"/>
    <property type="match status" value="1"/>
</dbReference>
<protein>
    <submittedName>
        <fullName evidence="3">GNAT family N-acetyltransferase</fullName>
    </submittedName>
</protein>
<name>A0A6P0UKT3_9FLAO</name>
<dbReference type="InterPro" id="IPR039422">
    <property type="entry name" value="MarR/SlyA-like"/>
</dbReference>
<dbReference type="InterPro" id="IPR036388">
    <property type="entry name" value="WH-like_DNA-bd_sf"/>
</dbReference>
<dbReference type="SMART" id="SM00347">
    <property type="entry name" value="HTH_MARR"/>
    <property type="match status" value="1"/>
</dbReference>
<dbReference type="CDD" id="cd04301">
    <property type="entry name" value="NAT_SF"/>
    <property type="match status" value="1"/>
</dbReference>
<dbReference type="EMBL" id="JAABOO010000002">
    <property type="protein sequence ID" value="NER13577.1"/>
    <property type="molecule type" value="Genomic_DNA"/>
</dbReference>
<keyword evidence="3" id="KW-0808">Transferase</keyword>
<dbReference type="SUPFAM" id="SSF46785">
    <property type="entry name" value="Winged helix' DNA-binding domain"/>
    <property type="match status" value="1"/>
</dbReference>
<comment type="caution">
    <text evidence="3">The sequence shown here is derived from an EMBL/GenBank/DDBJ whole genome shotgun (WGS) entry which is preliminary data.</text>
</comment>
<dbReference type="Pfam" id="PF12802">
    <property type="entry name" value="MarR_2"/>
    <property type="match status" value="1"/>
</dbReference>
<feature type="domain" description="N-acetyltransferase" evidence="2">
    <location>
        <begin position="159"/>
        <end position="328"/>
    </location>
</feature>
<evidence type="ECO:0000259" key="1">
    <source>
        <dbReference type="PROSITE" id="PS50995"/>
    </source>
</evidence>
<dbReference type="PANTHER" id="PTHR33164">
    <property type="entry name" value="TRANSCRIPTIONAL REGULATOR, MARR FAMILY"/>
    <property type="match status" value="1"/>
</dbReference>
<reference evidence="3 4" key="1">
    <citation type="submission" date="2020-01" db="EMBL/GenBank/DDBJ databases">
        <title>Leptobacterium flavescens.</title>
        <authorList>
            <person name="Wang G."/>
        </authorList>
    </citation>
    <scope>NUCLEOTIDE SEQUENCE [LARGE SCALE GENOMIC DNA]</scope>
    <source>
        <strain evidence="3 4">KCTC 22160</strain>
    </source>
</reference>
<proteinExistence type="predicted"/>
<feature type="domain" description="HTH marR-type" evidence="1">
    <location>
        <begin position="11"/>
        <end position="145"/>
    </location>
</feature>
<dbReference type="PROSITE" id="PS51186">
    <property type="entry name" value="GNAT"/>
    <property type="match status" value="1"/>
</dbReference>
<evidence type="ECO:0000259" key="2">
    <source>
        <dbReference type="PROSITE" id="PS51186"/>
    </source>
</evidence>
<dbReference type="SUPFAM" id="SSF55729">
    <property type="entry name" value="Acyl-CoA N-acyltransferases (Nat)"/>
    <property type="match status" value="1"/>
</dbReference>
<evidence type="ECO:0000313" key="4">
    <source>
        <dbReference type="Proteomes" id="UP000468581"/>
    </source>
</evidence>
<dbReference type="InterPro" id="IPR016181">
    <property type="entry name" value="Acyl_CoA_acyltransferase"/>
</dbReference>
<dbReference type="InterPro" id="IPR000182">
    <property type="entry name" value="GNAT_dom"/>
</dbReference>
<dbReference type="GO" id="GO:0003700">
    <property type="term" value="F:DNA-binding transcription factor activity"/>
    <property type="evidence" value="ECO:0007669"/>
    <property type="project" value="InterPro"/>
</dbReference>
<dbReference type="Gene3D" id="3.40.630.30">
    <property type="match status" value="1"/>
</dbReference>
<keyword evidence="4" id="KW-1185">Reference proteome</keyword>
<dbReference type="GO" id="GO:0016747">
    <property type="term" value="F:acyltransferase activity, transferring groups other than amino-acyl groups"/>
    <property type="evidence" value="ECO:0007669"/>
    <property type="project" value="InterPro"/>
</dbReference>
<dbReference type="Gene3D" id="1.10.10.10">
    <property type="entry name" value="Winged helix-like DNA-binding domain superfamily/Winged helix DNA-binding domain"/>
    <property type="match status" value="1"/>
</dbReference>
<dbReference type="Pfam" id="PF13673">
    <property type="entry name" value="Acetyltransf_10"/>
    <property type="match status" value="1"/>
</dbReference>
<gene>
    <name evidence="3" type="ORF">GWK08_09025</name>
</gene>
<organism evidence="3 4">
    <name type="scientific">Leptobacterium flavescens</name>
    <dbReference type="NCBI Taxonomy" id="472055"/>
    <lineage>
        <taxon>Bacteria</taxon>
        <taxon>Pseudomonadati</taxon>
        <taxon>Bacteroidota</taxon>
        <taxon>Flavobacteriia</taxon>
        <taxon>Flavobacteriales</taxon>
        <taxon>Flavobacteriaceae</taxon>
        <taxon>Leptobacterium</taxon>
    </lineage>
</organism>
<sequence length="328" mass="37830">MKNDFINELGHIGFTARMKRISDLLLYSAIDHYKQSGLGIEPNWHLIFLILKEEKALTVTEIAARLRFSHPAIIKIVRKMEEEGFLERSTDASDSRKQLISLSKKAIRKMPVFEKEWSDIEIVIKELISDDFLADLDRLEQKLGEKNFSERYRQAHPAYEVRNAKPEEFEEIGALMVRVYSQLEGFPNASDQPEYYRMLAQIGELTKKPETELLVAVSPQGKIDGAVVYFSDMKYYGSGGTATKEKNASGFRLLAVDHDARGRGVGKLLSRECIRRSTEKKHQQMVIHSTKAMKIAWKMYEKLGFKRSEDLDFMQEKLPVFGFRLQLQ</sequence>
<dbReference type="Proteomes" id="UP000468581">
    <property type="component" value="Unassembled WGS sequence"/>
</dbReference>